<protein>
    <recommendedName>
        <fullName evidence="4">DUF3575 domain-containing protein</fullName>
    </recommendedName>
</protein>
<gene>
    <name evidence="2" type="ORF">GK091_25255</name>
</gene>
<comment type="caution">
    <text evidence="2">The sequence shown here is derived from an EMBL/GenBank/DDBJ whole genome shotgun (WGS) entry which is preliminary data.</text>
</comment>
<accession>A0A6M0IPA8</accession>
<dbReference type="EMBL" id="JAAGNZ010000003">
    <property type="protein sequence ID" value="NEU70210.1"/>
    <property type="molecule type" value="Genomic_DNA"/>
</dbReference>
<reference evidence="2 3" key="1">
    <citation type="submission" date="2020-02" db="EMBL/GenBank/DDBJ databases">
        <title>Draft genome sequence of two Spirosoma agri KCTC 52727 and Spirosoma terrae KCTC 52035.</title>
        <authorList>
            <person name="Rojas J."/>
            <person name="Ambika Manirajan B."/>
            <person name="Ratering S."/>
            <person name="Suarez C."/>
            <person name="Schnell S."/>
        </authorList>
    </citation>
    <scope>NUCLEOTIDE SEQUENCE [LARGE SCALE GENOMIC DNA]</scope>
    <source>
        <strain evidence="2 3">KCTC 52727</strain>
    </source>
</reference>
<dbReference type="Proteomes" id="UP000477386">
    <property type="component" value="Unassembled WGS sequence"/>
</dbReference>
<organism evidence="2 3">
    <name type="scientific">Spirosoma agri</name>
    <dbReference type="NCBI Taxonomy" id="1987381"/>
    <lineage>
        <taxon>Bacteria</taxon>
        <taxon>Pseudomonadati</taxon>
        <taxon>Bacteroidota</taxon>
        <taxon>Cytophagia</taxon>
        <taxon>Cytophagales</taxon>
        <taxon>Cytophagaceae</taxon>
        <taxon>Spirosoma</taxon>
    </lineage>
</organism>
<name>A0A6M0IPA8_9BACT</name>
<keyword evidence="3" id="KW-1185">Reference proteome</keyword>
<sequence>MKHALAFLCLCLSFSALAQPIKRVSPFTARNSVYVEALGSGLVYSINYERLLGLKEELAYGIRAGTAYLGGRSGSLVLIGELFALIGEDNLHADFGIGLTSTTPLTGEDNNQRFKSTYALVPRIGYRYQKPTGGLMARIGFTPLIPLGQTDFSNRFNPWVGLSIGHSF</sequence>
<proteinExistence type="predicted"/>
<dbReference type="RefSeq" id="WP_164043511.1">
    <property type="nucleotide sequence ID" value="NZ_JAAGNZ010000003.1"/>
</dbReference>
<keyword evidence="1" id="KW-0732">Signal</keyword>
<evidence type="ECO:0000313" key="2">
    <source>
        <dbReference type="EMBL" id="NEU70210.1"/>
    </source>
</evidence>
<feature type="signal peptide" evidence="1">
    <location>
        <begin position="1"/>
        <end position="18"/>
    </location>
</feature>
<dbReference type="AlphaFoldDB" id="A0A6M0IPA8"/>
<evidence type="ECO:0008006" key="4">
    <source>
        <dbReference type="Google" id="ProtNLM"/>
    </source>
</evidence>
<evidence type="ECO:0000313" key="3">
    <source>
        <dbReference type="Proteomes" id="UP000477386"/>
    </source>
</evidence>
<feature type="chain" id="PRO_5026986381" description="DUF3575 domain-containing protein" evidence="1">
    <location>
        <begin position="19"/>
        <end position="168"/>
    </location>
</feature>
<evidence type="ECO:0000256" key="1">
    <source>
        <dbReference type="SAM" id="SignalP"/>
    </source>
</evidence>